<evidence type="ECO:0000259" key="2">
    <source>
        <dbReference type="Pfam" id="PF08263"/>
    </source>
</evidence>
<dbReference type="InterPro" id="IPR032675">
    <property type="entry name" value="LRR_dom_sf"/>
</dbReference>
<keyword evidence="3" id="KW-0808">Transferase</keyword>
<dbReference type="InParanoid" id="A0A2P6MMX4"/>
<dbReference type="Pfam" id="PF08263">
    <property type="entry name" value="LRRNT_2"/>
    <property type="match status" value="1"/>
</dbReference>
<sequence>MRAIQRILCTILLYYHVCFAQQSSIMQQLKNQLNVASWTGSECTWNGITCDSNGYVNTFSATNDIIQRPSDVTPALETLSQLSNVTSIFFDGVVVSGPLPTTTLQKFSNLQQLRMINGSISGTL</sequence>
<evidence type="ECO:0000256" key="1">
    <source>
        <dbReference type="SAM" id="SignalP"/>
    </source>
</evidence>
<dbReference type="EMBL" id="MDYQ01000682">
    <property type="protein sequence ID" value="PRP73064.1"/>
    <property type="molecule type" value="Genomic_DNA"/>
</dbReference>
<feature type="chain" id="PRO_5015108626" evidence="1">
    <location>
        <begin position="21"/>
        <end position="124"/>
    </location>
</feature>
<evidence type="ECO:0000313" key="4">
    <source>
        <dbReference type="Proteomes" id="UP000241769"/>
    </source>
</evidence>
<protein>
    <submittedName>
        <fullName evidence="3">Putative Receptor protein kinase CLAVATA1</fullName>
    </submittedName>
</protein>
<dbReference type="Gene3D" id="3.80.10.10">
    <property type="entry name" value="Ribonuclease Inhibitor"/>
    <property type="match status" value="1"/>
</dbReference>
<reference evidence="3 4" key="1">
    <citation type="journal article" date="2018" name="Genome Biol. Evol.">
        <title>Multiple Roots of Fruiting Body Formation in Amoebozoa.</title>
        <authorList>
            <person name="Hillmann F."/>
            <person name="Forbes G."/>
            <person name="Novohradska S."/>
            <person name="Ferling I."/>
            <person name="Riege K."/>
            <person name="Groth M."/>
            <person name="Westermann M."/>
            <person name="Marz M."/>
            <person name="Spaller T."/>
            <person name="Winckler T."/>
            <person name="Schaap P."/>
            <person name="Glockner G."/>
        </authorList>
    </citation>
    <scope>NUCLEOTIDE SEQUENCE [LARGE SCALE GENOMIC DNA]</scope>
    <source>
        <strain evidence="3 4">Jena</strain>
    </source>
</reference>
<comment type="caution">
    <text evidence="3">The sequence shown here is derived from an EMBL/GenBank/DDBJ whole genome shotgun (WGS) entry which is preliminary data.</text>
</comment>
<feature type="signal peptide" evidence="1">
    <location>
        <begin position="1"/>
        <end position="20"/>
    </location>
</feature>
<dbReference type="Proteomes" id="UP000241769">
    <property type="component" value="Unassembled WGS sequence"/>
</dbReference>
<dbReference type="InterPro" id="IPR013210">
    <property type="entry name" value="LRR_N_plant-typ"/>
</dbReference>
<keyword evidence="3" id="KW-0675">Receptor</keyword>
<keyword evidence="4" id="KW-1185">Reference proteome</keyword>
<organism evidence="3 4">
    <name type="scientific">Planoprotostelium fungivorum</name>
    <dbReference type="NCBI Taxonomy" id="1890364"/>
    <lineage>
        <taxon>Eukaryota</taxon>
        <taxon>Amoebozoa</taxon>
        <taxon>Evosea</taxon>
        <taxon>Variosea</taxon>
        <taxon>Cavosteliida</taxon>
        <taxon>Cavosteliaceae</taxon>
        <taxon>Planoprotostelium</taxon>
    </lineage>
</organism>
<evidence type="ECO:0000313" key="3">
    <source>
        <dbReference type="EMBL" id="PRP73064.1"/>
    </source>
</evidence>
<gene>
    <name evidence="3" type="ORF">PROFUN_17005</name>
</gene>
<accession>A0A2P6MMX4</accession>
<dbReference type="GO" id="GO:0016301">
    <property type="term" value="F:kinase activity"/>
    <property type="evidence" value="ECO:0007669"/>
    <property type="project" value="UniProtKB-KW"/>
</dbReference>
<keyword evidence="1" id="KW-0732">Signal</keyword>
<proteinExistence type="predicted"/>
<name>A0A2P6MMX4_9EUKA</name>
<dbReference type="AlphaFoldDB" id="A0A2P6MMX4"/>
<feature type="domain" description="Leucine-rich repeat-containing N-terminal plant-type" evidence="2">
    <location>
        <begin position="21"/>
        <end position="51"/>
    </location>
</feature>
<keyword evidence="3" id="KW-0418">Kinase</keyword>
<feature type="non-terminal residue" evidence="3">
    <location>
        <position position="124"/>
    </location>
</feature>